<sequence length="332" mass="37772">MSMILEEKDLWDVVIGNEKWEDQPDDAARMKFVKRMKKAFAMICLCLDDSQLSLVRTSANAMEAWKRLEDHYEKKTLANKLYLRRKFFSTIMEEGSDMLTHINQLKTLAEQLEAVGAPVSEDDLVITLLCSLSESYDVLITALESRSDALTWEFVKARLLHEEMKRKEQGADGSKSAAFLASKRDKTKKFPCHKCGEKGHWANKCPKRESKPDVAAIANADEHFLFMASLKSHDQLQDEWFIDSGATHHMTNSKEHFVVYSPMEPISVHLANDKTIQAVGKGDIIMELETPHGTQRGLLKDVWYLPKLSRNLFLSANLRPIRTRSALSETAA</sequence>
<gene>
    <name evidence="3" type="ORF">AaE_013899</name>
</gene>
<dbReference type="Pfam" id="PF22936">
    <property type="entry name" value="Pol_BBD"/>
    <property type="match status" value="1"/>
</dbReference>
<dbReference type="Pfam" id="PF00098">
    <property type="entry name" value="zf-CCHC"/>
    <property type="match status" value="1"/>
</dbReference>
<dbReference type="GO" id="GO:0003676">
    <property type="term" value="F:nucleic acid binding"/>
    <property type="evidence" value="ECO:0007669"/>
    <property type="project" value="InterPro"/>
</dbReference>
<keyword evidence="1" id="KW-0862">Zinc</keyword>
<proteinExistence type="predicted"/>
<evidence type="ECO:0000313" key="3">
    <source>
        <dbReference type="EMBL" id="KAF0706886.1"/>
    </source>
</evidence>
<feature type="domain" description="CCHC-type" evidence="2">
    <location>
        <begin position="192"/>
        <end position="207"/>
    </location>
</feature>
<dbReference type="InterPro" id="IPR036875">
    <property type="entry name" value="Znf_CCHC_sf"/>
</dbReference>
<evidence type="ECO:0000313" key="4">
    <source>
        <dbReference type="Proteomes" id="UP000469452"/>
    </source>
</evidence>
<keyword evidence="1" id="KW-0863">Zinc-finger</keyword>
<dbReference type="AlphaFoldDB" id="A0A6A4Z2A5"/>
<dbReference type="PANTHER" id="PTHR47481">
    <property type="match status" value="1"/>
</dbReference>
<dbReference type="PROSITE" id="PS50158">
    <property type="entry name" value="ZF_CCHC"/>
    <property type="match status" value="1"/>
</dbReference>
<dbReference type="InterPro" id="IPR054722">
    <property type="entry name" value="PolX-like_BBD"/>
</dbReference>
<dbReference type="Proteomes" id="UP000469452">
    <property type="component" value="Unassembled WGS sequence"/>
</dbReference>
<dbReference type="PANTHER" id="PTHR47481:SF31">
    <property type="entry name" value="OS01G0873500 PROTEIN"/>
    <property type="match status" value="1"/>
</dbReference>
<dbReference type="InterPro" id="IPR001878">
    <property type="entry name" value="Znf_CCHC"/>
</dbReference>
<dbReference type="VEuPathDB" id="FungiDB:H257_19374"/>
<evidence type="ECO:0000259" key="2">
    <source>
        <dbReference type="PROSITE" id="PS50158"/>
    </source>
</evidence>
<keyword evidence="1" id="KW-0479">Metal-binding</keyword>
<dbReference type="EMBL" id="VJMI01019607">
    <property type="protein sequence ID" value="KAF0706886.1"/>
    <property type="molecule type" value="Genomic_DNA"/>
</dbReference>
<dbReference type="Gene3D" id="4.10.60.10">
    <property type="entry name" value="Zinc finger, CCHC-type"/>
    <property type="match status" value="1"/>
</dbReference>
<dbReference type="SUPFAM" id="SSF57756">
    <property type="entry name" value="Retrovirus zinc finger-like domains"/>
    <property type="match status" value="1"/>
</dbReference>
<evidence type="ECO:0000256" key="1">
    <source>
        <dbReference type="PROSITE-ProRule" id="PRU00047"/>
    </source>
</evidence>
<dbReference type="Pfam" id="PF14223">
    <property type="entry name" value="Retrotran_gag_2"/>
    <property type="match status" value="1"/>
</dbReference>
<accession>A0A6A4Z2A5</accession>
<dbReference type="SMART" id="SM00343">
    <property type="entry name" value="ZnF_C2HC"/>
    <property type="match status" value="1"/>
</dbReference>
<protein>
    <recommendedName>
        <fullName evidence="2">CCHC-type domain-containing protein</fullName>
    </recommendedName>
</protein>
<organism evidence="3 4">
    <name type="scientific">Aphanomyces astaci</name>
    <name type="common">Crayfish plague agent</name>
    <dbReference type="NCBI Taxonomy" id="112090"/>
    <lineage>
        <taxon>Eukaryota</taxon>
        <taxon>Sar</taxon>
        <taxon>Stramenopiles</taxon>
        <taxon>Oomycota</taxon>
        <taxon>Saprolegniomycetes</taxon>
        <taxon>Saprolegniales</taxon>
        <taxon>Verrucalvaceae</taxon>
        <taxon>Aphanomyces</taxon>
    </lineage>
</organism>
<comment type="caution">
    <text evidence="3">The sequence shown here is derived from an EMBL/GenBank/DDBJ whole genome shotgun (WGS) entry which is preliminary data.</text>
</comment>
<dbReference type="GO" id="GO:0008270">
    <property type="term" value="F:zinc ion binding"/>
    <property type="evidence" value="ECO:0007669"/>
    <property type="project" value="UniProtKB-KW"/>
</dbReference>
<reference evidence="3 4" key="1">
    <citation type="submission" date="2019-06" db="EMBL/GenBank/DDBJ databases">
        <title>Genomics analysis of Aphanomyces spp. identifies a new class of oomycete effector associated with host adaptation.</title>
        <authorList>
            <person name="Gaulin E."/>
        </authorList>
    </citation>
    <scope>NUCLEOTIDE SEQUENCE [LARGE SCALE GENOMIC DNA]</scope>
    <source>
        <strain evidence="3 4">E</strain>
    </source>
</reference>
<name>A0A6A4Z2A5_APHAT</name>